<evidence type="ECO:0000313" key="1">
    <source>
        <dbReference type="EMBL" id="CAI5762117.1"/>
    </source>
</evidence>
<accession>A0AA35JNA7</accession>
<dbReference type="Proteomes" id="UP001178461">
    <property type="component" value="Chromosome 1"/>
</dbReference>
<gene>
    <name evidence="1" type="ORF">PODLI_1B005745</name>
</gene>
<organism evidence="1 2">
    <name type="scientific">Podarcis lilfordi</name>
    <name type="common">Lilford's wall lizard</name>
    <dbReference type="NCBI Taxonomy" id="74358"/>
    <lineage>
        <taxon>Eukaryota</taxon>
        <taxon>Metazoa</taxon>
        <taxon>Chordata</taxon>
        <taxon>Craniata</taxon>
        <taxon>Vertebrata</taxon>
        <taxon>Euteleostomi</taxon>
        <taxon>Lepidosauria</taxon>
        <taxon>Squamata</taxon>
        <taxon>Bifurcata</taxon>
        <taxon>Unidentata</taxon>
        <taxon>Episquamata</taxon>
        <taxon>Laterata</taxon>
        <taxon>Lacertibaenia</taxon>
        <taxon>Lacertidae</taxon>
        <taxon>Podarcis</taxon>
    </lineage>
</organism>
<protein>
    <submittedName>
        <fullName evidence="1">Uncharacterized protein</fullName>
    </submittedName>
</protein>
<keyword evidence="2" id="KW-1185">Reference proteome</keyword>
<sequence>MMTLSSHYPCERGYAECLKSLHRLQPDHARQSLLRPSRLLRRAERSRAASLRPISQLGLYLPLLIDSFVVRFDSASHLPFWSVVCVWKGAKLPPKRRTHRELDAHPIALPKVPLGGRALATLLF</sequence>
<evidence type="ECO:0000313" key="2">
    <source>
        <dbReference type="Proteomes" id="UP001178461"/>
    </source>
</evidence>
<name>A0AA35JNA7_9SAUR</name>
<reference evidence="1" key="1">
    <citation type="submission" date="2022-12" db="EMBL/GenBank/DDBJ databases">
        <authorList>
            <person name="Alioto T."/>
            <person name="Alioto T."/>
            <person name="Gomez Garrido J."/>
        </authorList>
    </citation>
    <scope>NUCLEOTIDE SEQUENCE</scope>
</reference>
<proteinExistence type="predicted"/>
<dbReference type="AlphaFoldDB" id="A0AA35JNA7"/>
<dbReference type="EMBL" id="OX395126">
    <property type="protein sequence ID" value="CAI5762117.1"/>
    <property type="molecule type" value="Genomic_DNA"/>
</dbReference>